<dbReference type="EMBL" id="QKNX01000004">
    <property type="protein sequence ID" value="TKR25325.1"/>
    <property type="molecule type" value="Genomic_DNA"/>
</dbReference>
<dbReference type="Proteomes" id="UP000308037">
    <property type="component" value="Unassembled WGS sequence"/>
</dbReference>
<protein>
    <submittedName>
        <fullName evidence="2">Uncharacterized protein</fullName>
    </submittedName>
</protein>
<accession>A0A4U5J9Y9</accession>
<organism evidence="2 3">
    <name type="scientific">Natronomonas salsuginis</name>
    <dbReference type="NCBI Taxonomy" id="2217661"/>
    <lineage>
        <taxon>Archaea</taxon>
        <taxon>Methanobacteriati</taxon>
        <taxon>Methanobacteriota</taxon>
        <taxon>Stenosarchaea group</taxon>
        <taxon>Halobacteria</taxon>
        <taxon>Halobacteriales</taxon>
        <taxon>Natronomonadaceae</taxon>
        <taxon>Natronomonas</taxon>
    </lineage>
</organism>
<evidence type="ECO:0000313" key="3">
    <source>
        <dbReference type="Proteomes" id="UP000308037"/>
    </source>
</evidence>
<dbReference type="RefSeq" id="WP_137276964.1">
    <property type="nucleotide sequence ID" value="NZ_QKNX01000004.1"/>
</dbReference>
<feature type="region of interest" description="Disordered" evidence="1">
    <location>
        <begin position="127"/>
        <end position="178"/>
    </location>
</feature>
<name>A0A4U5J9Y9_9EURY</name>
<comment type="caution">
    <text evidence="2">The sequence shown here is derived from an EMBL/GenBank/DDBJ whole genome shotgun (WGS) entry which is preliminary data.</text>
</comment>
<feature type="compositionally biased region" description="Polar residues" evidence="1">
    <location>
        <begin position="140"/>
        <end position="149"/>
    </location>
</feature>
<proteinExistence type="predicted"/>
<sequence length="178" mass="18872">MFTRRAVLFGAVSVAAASGGCAEAGLEEPREAILGTNDRGKIVGTYDRGVERYNDGTKARDAGARAFNDERYEDAADTLETATAHYADAIDSFREAETMGEDAGVPPAAGICDEAARHADLMRESTLEAREAASAAEAGKSTSDINGHTETSRELQAEAEELTVSDPERLLETLEAQS</sequence>
<gene>
    <name evidence="2" type="ORF">DM868_11205</name>
</gene>
<evidence type="ECO:0000313" key="2">
    <source>
        <dbReference type="EMBL" id="TKR25325.1"/>
    </source>
</evidence>
<reference evidence="2 3" key="1">
    <citation type="submission" date="2019-04" db="EMBL/GenBank/DDBJ databases">
        <title>Natronomonas sp. F20-122 a newhaloarchaeon isolated from a saline saltern of Isla Bacuta, Huelva, Spain.</title>
        <authorList>
            <person name="Duran-Viseras A."/>
            <person name="Sanchez-Porro C."/>
            <person name="Ventosa A."/>
        </authorList>
    </citation>
    <scope>NUCLEOTIDE SEQUENCE [LARGE SCALE GENOMIC DNA]</scope>
    <source>
        <strain evidence="2 3">F20-122</strain>
    </source>
</reference>
<keyword evidence="3" id="KW-1185">Reference proteome</keyword>
<evidence type="ECO:0000256" key="1">
    <source>
        <dbReference type="SAM" id="MobiDB-lite"/>
    </source>
</evidence>
<dbReference type="AlphaFoldDB" id="A0A4U5J9Y9"/>
<dbReference type="PROSITE" id="PS51257">
    <property type="entry name" value="PROKAR_LIPOPROTEIN"/>
    <property type="match status" value="1"/>
</dbReference>